<evidence type="ECO:0000313" key="18">
    <source>
        <dbReference type="EMBL" id="MBW4545319.1"/>
    </source>
</evidence>
<comment type="pathway">
    <text evidence="3 15">Carbohydrate metabolism; galactose metabolism.</text>
</comment>
<dbReference type="InterPro" id="IPR005850">
    <property type="entry name" value="GalP_Utransf_C"/>
</dbReference>
<dbReference type="InterPro" id="IPR001937">
    <property type="entry name" value="GalP_UDPtransf1"/>
</dbReference>
<keyword evidence="9 15" id="KW-0479">Metal-binding</keyword>
<dbReference type="GO" id="GO:0005737">
    <property type="term" value="C:cytoplasm"/>
    <property type="evidence" value="ECO:0007669"/>
    <property type="project" value="TreeGrafter"/>
</dbReference>
<dbReference type="InterPro" id="IPR005849">
    <property type="entry name" value="GalP_Utransf_N"/>
</dbReference>
<keyword evidence="11 15" id="KW-0299">Galactose metabolism</keyword>
<feature type="active site" description="Tele-UMP-histidine intermediate" evidence="14">
    <location>
        <position position="184"/>
    </location>
</feature>
<evidence type="ECO:0000256" key="12">
    <source>
        <dbReference type="ARBA" id="ARBA00023277"/>
    </source>
</evidence>
<comment type="catalytic activity">
    <reaction evidence="1 15">
        <text>alpha-D-galactose 1-phosphate + UDP-alpha-D-glucose = alpha-D-glucose 1-phosphate + UDP-alpha-D-galactose</text>
        <dbReference type="Rhea" id="RHEA:13989"/>
        <dbReference type="ChEBI" id="CHEBI:58336"/>
        <dbReference type="ChEBI" id="CHEBI:58601"/>
        <dbReference type="ChEBI" id="CHEBI:58885"/>
        <dbReference type="ChEBI" id="CHEBI:66914"/>
        <dbReference type="EC" id="2.7.7.12"/>
    </reaction>
</comment>
<organism evidence="18 19">
    <name type="scientific">Symplocastrum torsivum CPER-KK1</name>
    <dbReference type="NCBI Taxonomy" id="450513"/>
    <lineage>
        <taxon>Bacteria</taxon>
        <taxon>Bacillati</taxon>
        <taxon>Cyanobacteriota</taxon>
        <taxon>Cyanophyceae</taxon>
        <taxon>Oscillatoriophycideae</taxon>
        <taxon>Oscillatoriales</taxon>
        <taxon>Microcoleaceae</taxon>
        <taxon>Symplocastrum</taxon>
    </lineage>
</organism>
<dbReference type="Pfam" id="PF01087">
    <property type="entry name" value="GalP_UDP_transf"/>
    <property type="match status" value="1"/>
</dbReference>
<evidence type="ECO:0000256" key="9">
    <source>
        <dbReference type="ARBA" id="ARBA00022723"/>
    </source>
</evidence>
<evidence type="ECO:0000256" key="4">
    <source>
        <dbReference type="ARBA" id="ARBA00010951"/>
    </source>
</evidence>
<evidence type="ECO:0000256" key="6">
    <source>
        <dbReference type="ARBA" id="ARBA00016340"/>
    </source>
</evidence>
<accession>A0A951PLS8</accession>
<dbReference type="EC" id="2.7.7.12" evidence="5 13"/>
<dbReference type="Gene3D" id="3.30.428.10">
    <property type="entry name" value="HIT-like"/>
    <property type="match status" value="2"/>
</dbReference>
<evidence type="ECO:0000256" key="7">
    <source>
        <dbReference type="ARBA" id="ARBA00022679"/>
    </source>
</evidence>
<dbReference type="GO" id="GO:0008108">
    <property type="term" value="F:UDP-glucose:hexose-1-phosphate uridylyltransferase activity"/>
    <property type="evidence" value="ECO:0007669"/>
    <property type="project" value="UniProtKB-UniRule"/>
</dbReference>
<evidence type="ECO:0000256" key="5">
    <source>
        <dbReference type="ARBA" id="ARBA00012384"/>
    </source>
</evidence>
<evidence type="ECO:0000313" key="19">
    <source>
        <dbReference type="Proteomes" id="UP000753908"/>
    </source>
</evidence>
<name>A0A951PLS8_9CYAN</name>
<comment type="similarity">
    <text evidence="4 15">Belongs to the galactose-1-phosphate uridylyltransferase type 1 family.</text>
</comment>
<dbReference type="EMBL" id="JAHHIF010000014">
    <property type="protein sequence ID" value="MBW4545319.1"/>
    <property type="molecule type" value="Genomic_DNA"/>
</dbReference>
<protein>
    <recommendedName>
        <fullName evidence="6 13">Galactose-1-phosphate uridylyltransferase</fullName>
        <ecNumber evidence="5 13">2.7.7.12</ecNumber>
    </recommendedName>
</protein>
<comment type="cofactor">
    <cofactor evidence="2">
        <name>Zn(2+)</name>
        <dbReference type="ChEBI" id="CHEBI:29105"/>
    </cofactor>
</comment>
<keyword evidence="7 15" id="KW-0808">Transferase</keyword>
<dbReference type="PANTHER" id="PTHR11943">
    <property type="entry name" value="GALACTOSE-1-PHOSPHATE URIDYLYLTRANSFERASE"/>
    <property type="match status" value="1"/>
</dbReference>
<evidence type="ECO:0000256" key="8">
    <source>
        <dbReference type="ARBA" id="ARBA00022695"/>
    </source>
</evidence>
<evidence type="ECO:0000256" key="14">
    <source>
        <dbReference type="PIRSR" id="PIRSR000808-1"/>
    </source>
</evidence>
<evidence type="ECO:0000256" key="15">
    <source>
        <dbReference type="RuleBase" id="RU000506"/>
    </source>
</evidence>
<feature type="domain" description="Galactose-1-phosphate uridyl transferase C-terminal" evidence="17">
    <location>
        <begin position="202"/>
        <end position="357"/>
    </location>
</feature>
<reference evidence="18" key="1">
    <citation type="submission" date="2021-05" db="EMBL/GenBank/DDBJ databases">
        <authorList>
            <person name="Pietrasiak N."/>
            <person name="Ward R."/>
            <person name="Stajich J.E."/>
            <person name="Kurbessoian T."/>
        </authorList>
    </citation>
    <scope>NUCLEOTIDE SEQUENCE</scope>
    <source>
        <strain evidence="18">CPER-KK1</strain>
    </source>
</reference>
<dbReference type="Proteomes" id="UP000753908">
    <property type="component" value="Unassembled WGS sequence"/>
</dbReference>
<comment type="caution">
    <text evidence="18">The sequence shown here is derived from an EMBL/GenBank/DDBJ whole genome shotgun (WGS) entry which is preliminary data.</text>
</comment>
<evidence type="ECO:0000256" key="1">
    <source>
        <dbReference type="ARBA" id="ARBA00001107"/>
    </source>
</evidence>
<dbReference type="CDD" id="cd00608">
    <property type="entry name" value="GalT"/>
    <property type="match status" value="1"/>
</dbReference>
<dbReference type="Pfam" id="PF02744">
    <property type="entry name" value="GalP_UDP_tr_C"/>
    <property type="match status" value="1"/>
</dbReference>
<evidence type="ECO:0000256" key="10">
    <source>
        <dbReference type="ARBA" id="ARBA00022833"/>
    </source>
</evidence>
<dbReference type="PIRSF" id="PIRSF000808">
    <property type="entry name" value="GalT"/>
    <property type="match status" value="1"/>
</dbReference>
<dbReference type="NCBIfam" id="TIGR00209">
    <property type="entry name" value="galT_1"/>
    <property type="match status" value="1"/>
</dbReference>
<evidence type="ECO:0000259" key="17">
    <source>
        <dbReference type="Pfam" id="PF02744"/>
    </source>
</evidence>
<keyword evidence="8 15" id="KW-0548">Nucleotidyltransferase</keyword>
<sequence>MYSQELLKPDGRPLTLYSRYPIAEGIQAPSPGNEPIQANPHLRWHPLRGEWIAYASHRQGRTFMPPPEYNPLAPTIDPKFPTELPQGQYDIAVFDNRFPSMALAAHEPPSSIVETLPANGACEVVVFTQDPEASLGSLEISHLDLLLQVWGDRTRVLGGNSQIQYVLPFENRGVEMGVTLLHPHGQIYSYPFVPPVPARMQERQQAYYQENQRGLLQDLIQKEIEDNQRIIYLDEEAIAFVPVCARYPYEVWIATIEPVATFIDLTAEQRRGLAKALKTVTLKYDGLWKRPFPYLMAWFQAPTDGQPHPEAHLHAEFYPPYRTQERLKYLAGTELAAGMFANDALPEEKAKDLQAVSVILEAGVRV</sequence>
<dbReference type="PANTHER" id="PTHR11943:SF1">
    <property type="entry name" value="GALACTOSE-1-PHOSPHATE URIDYLYLTRANSFERASE"/>
    <property type="match status" value="1"/>
</dbReference>
<reference evidence="18" key="2">
    <citation type="journal article" date="2022" name="Microbiol. Resour. Announc.">
        <title>Metagenome Sequencing to Explore Phylogenomics of Terrestrial Cyanobacteria.</title>
        <authorList>
            <person name="Ward R.D."/>
            <person name="Stajich J.E."/>
            <person name="Johansen J.R."/>
            <person name="Huntemann M."/>
            <person name="Clum A."/>
            <person name="Foster B."/>
            <person name="Foster B."/>
            <person name="Roux S."/>
            <person name="Palaniappan K."/>
            <person name="Varghese N."/>
            <person name="Mukherjee S."/>
            <person name="Reddy T.B.K."/>
            <person name="Daum C."/>
            <person name="Copeland A."/>
            <person name="Chen I.A."/>
            <person name="Ivanova N.N."/>
            <person name="Kyrpides N.C."/>
            <person name="Shapiro N."/>
            <person name="Eloe-Fadrosh E.A."/>
            <person name="Pietrasiak N."/>
        </authorList>
    </citation>
    <scope>NUCLEOTIDE SEQUENCE</scope>
    <source>
        <strain evidence="18">CPER-KK1</strain>
    </source>
</reference>
<dbReference type="GO" id="GO:0033499">
    <property type="term" value="P:galactose catabolic process via UDP-galactose, Leloir pathway"/>
    <property type="evidence" value="ECO:0007669"/>
    <property type="project" value="TreeGrafter"/>
</dbReference>
<evidence type="ECO:0000256" key="3">
    <source>
        <dbReference type="ARBA" id="ARBA00004947"/>
    </source>
</evidence>
<evidence type="ECO:0000256" key="11">
    <source>
        <dbReference type="ARBA" id="ARBA00023144"/>
    </source>
</evidence>
<evidence type="ECO:0000256" key="13">
    <source>
        <dbReference type="NCBIfam" id="TIGR00209"/>
    </source>
</evidence>
<gene>
    <name evidence="18" type="primary">galT</name>
    <name evidence="18" type="ORF">KME25_12860</name>
</gene>
<dbReference type="PROSITE" id="PS00117">
    <property type="entry name" value="GAL_P_UDP_TRANSF_I"/>
    <property type="match status" value="1"/>
</dbReference>
<dbReference type="GO" id="GO:0008270">
    <property type="term" value="F:zinc ion binding"/>
    <property type="evidence" value="ECO:0007669"/>
    <property type="project" value="InterPro"/>
</dbReference>
<evidence type="ECO:0000259" key="16">
    <source>
        <dbReference type="Pfam" id="PF01087"/>
    </source>
</evidence>
<dbReference type="InterPro" id="IPR036265">
    <property type="entry name" value="HIT-like_sf"/>
</dbReference>
<dbReference type="AlphaFoldDB" id="A0A951PLS8"/>
<proteinExistence type="inferred from homology"/>
<keyword evidence="12 15" id="KW-0119">Carbohydrate metabolism</keyword>
<dbReference type="SUPFAM" id="SSF54197">
    <property type="entry name" value="HIT-like"/>
    <property type="match status" value="2"/>
</dbReference>
<dbReference type="InterPro" id="IPR019779">
    <property type="entry name" value="GalP_UDPtransf1_His-AS"/>
</dbReference>
<feature type="domain" description="Galactose-1-phosphate uridyl transferase N-terminal" evidence="16">
    <location>
        <begin position="38"/>
        <end position="194"/>
    </location>
</feature>
<evidence type="ECO:0000256" key="2">
    <source>
        <dbReference type="ARBA" id="ARBA00001947"/>
    </source>
</evidence>
<keyword evidence="10" id="KW-0862">Zinc</keyword>